<accession>C5BKU4</accession>
<feature type="transmembrane region" description="Helical" evidence="13">
    <location>
        <begin position="367"/>
        <end position="386"/>
    </location>
</feature>
<dbReference type="GO" id="GO:0006784">
    <property type="term" value="P:heme A biosynthetic process"/>
    <property type="evidence" value="ECO:0007669"/>
    <property type="project" value="InterPro"/>
</dbReference>
<evidence type="ECO:0000256" key="9">
    <source>
        <dbReference type="ARBA" id="ARBA00023136"/>
    </source>
</evidence>
<reference evidence="14 15" key="1">
    <citation type="journal article" date="2009" name="PLoS ONE">
        <title>The complete genome of Teredinibacter turnerae T7901: an intracellular endosymbiont of marine wood-boring bivalves (shipworms).</title>
        <authorList>
            <person name="Yang J.C."/>
            <person name="Madupu R."/>
            <person name="Durkin A.S."/>
            <person name="Ekborg N.A."/>
            <person name="Pedamallu C.S."/>
            <person name="Hostetler J.B."/>
            <person name="Radune D."/>
            <person name="Toms B.S."/>
            <person name="Henrissat B."/>
            <person name="Coutinho P.M."/>
            <person name="Schwarz S."/>
            <person name="Field L."/>
            <person name="Trindade-Silva A.E."/>
            <person name="Soares C.A.G."/>
            <person name="Elshahawi S."/>
            <person name="Hanora A."/>
            <person name="Schmidt E.W."/>
            <person name="Haygood M.G."/>
            <person name="Posfai J."/>
            <person name="Benner J."/>
            <person name="Madinger C."/>
            <person name="Nove J."/>
            <person name="Anton B."/>
            <person name="Chaudhary K."/>
            <person name="Foster J."/>
            <person name="Holman A."/>
            <person name="Kumar S."/>
            <person name="Lessard P.A."/>
            <person name="Luyten Y.A."/>
            <person name="Slatko B."/>
            <person name="Wood N."/>
            <person name="Wu B."/>
            <person name="Teplitski M."/>
            <person name="Mougous J.D."/>
            <person name="Ward N."/>
            <person name="Eisen J.A."/>
            <person name="Badger J.H."/>
            <person name="Distel D.L."/>
        </authorList>
    </citation>
    <scope>NUCLEOTIDE SEQUENCE [LARGE SCALE GENOMIC DNA]</scope>
    <source>
        <strain evidence="15">ATCC 39867 / T7901</strain>
    </source>
</reference>
<evidence type="ECO:0000256" key="8">
    <source>
        <dbReference type="ARBA" id="ARBA00023133"/>
    </source>
</evidence>
<dbReference type="eggNOG" id="COG1612">
    <property type="taxonomic scope" value="Bacteria"/>
</dbReference>
<keyword evidence="3 13" id="KW-0812">Transmembrane</keyword>
<proteinExistence type="predicted"/>
<keyword evidence="4" id="KW-0479">Metal-binding</keyword>
<feature type="transmembrane region" description="Helical" evidence="13">
    <location>
        <begin position="131"/>
        <end position="150"/>
    </location>
</feature>
<evidence type="ECO:0000256" key="10">
    <source>
        <dbReference type="ARBA" id="ARBA00023157"/>
    </source>
</evidence>
<dbReference type="RefSeq" id="WP_015819023.1">
    <property type="nucleotide sequence ID" value="NC_012997.1"/>
</dbReference>
<evidence type="ECO:0000256" key="12">
    <source>
        <dbReference type="SAM" id="MobiDB-lite"/>
    </source>
</evidence>
<evidence type="ECO:0000256" key="5">
    <source>
        <dbReference type="ARBA" id="ARBA00022989"/>
    </source>
</evidence>
<comment type="pathway">
    <text evidence="11">Porphyrin-containing compound metabolism.</text>
</comment>
<evidence type="ECO:0000256" key="13">
    <source>
        <dbReference type="SAM" id="Phobius"/>
    </source>
</evidence>
<dbReference type="PANTHER" id="PTHR35457">
    <property type="entry name" value="HEME A SYNTHASE"/>
    <property type="match status" value="1"/>
</dbReference>
<dbReference type="OrthoDB" id="1447144at2"/>
<feature type="region of interest" description="Disordered" evidence="12">
    <location>
        <begin position="1"/>
        <end position="24"/>
    </location>
</feature>
<dbReference type="AlphaFoldDB" id="C5BKU4"/>
<gene>
    <name evidence="14" type="ordered locus">TERTU_0085</name>
</gene>
<protein>
    <submittedName>
        <fullName evidence="14">Cytochrome oxidase assembly protein</fullName>
    </submittedName>
</protein>
<keyword evidence="9 13" id="KW-0472">Membrane</keyword>
<dbReference type="EMBL" id="CP001614">
    <property type="protein sequence ID" value="ACR12910.1"/>
    <property type="molecule type" value="Genomic_DNA"/>
</dbReference>
<comment type="subcellular location">
    <subcellularLocation>
        <location evidence="1">Membrane</location>
        <topology evidence="1">Multi-pass membrane protein</topology>
    </subcellularLocation>
</comment>
<keyword evidence="5 13" id="KW-1133">Transmembrane helix</keyword>
<dbReference type="GO" id="GO:0016020">
    <property type="term" value="C:membrane"/>
    <property type="evidence" value="ECO:0007669"/>
    <property type="project" value="UniProtKB-SubCell"/>
</dbReference>
<feature type="transmembrane region" description="Helical" evidence="13">
    <location>
        <begin position="102"/>
        <end position="119"/>
    </location>
</feature>
<dbReference type="GO" id="GO:0016491">
    <property type="term" value="F:oxidoreductase activity"/>
    <property type="evidence" value="ECO:0007669"/>
    <property type="project" value="UniProtKB-KW"/>
</dbReference>
<keyword evidence="2" id="KW-1003">Cell membrane</keyword>
<dbReference type="InterPro" id="IPR003780">
    <property type="entry name" value="COX15/CtaA_fam"/>
</dbReference>
<evidence type="ECO:0000256" key="3">
    <source>
        <dbReference type="ARBA" id="ARBA00022692"/>
    </source>
</evidence>
<dbReference type="PANTHER" id="PTHR35457:SF1">
    <property type="entry name" value="HEME A SYNTHASE"/>
    <property type="match status" value="1"/>
</dbReference>
<dbReference type="KEGG" id="ttu:TERTU_0085"/>
<evidence type="ECO:0000256" key="11">
    <source>
        <dbReference type="ARBA" id="ARBA00023444"/>
    </source>
</evidence>
<evidence type="ECO:0000256" key="6">
    <source>
        <dbReference type="ARBA" id="ARBA00023002"/>
    </source>
</evidence>
<dbReference type="HOGENOM" id="CLU_041525_0_0_6"/>
<sequence>MSDIITLATPTQLHRRSKQTQSPTTKSTRAFVMLCAVAFSLALAVVTLGAFTRLADAGLGCPDWPTCYGHLWVPNEHHEIAAANEKFSATPVEVHKTWPEQLHRLLASSLGMVIFVLFIMACRRTQSPMRIAFSVALAILLASLFARIFLGAVMDIPVLLIFSGYFVLLSQRWRKYKGQATELCVTALLAGMVIAQGFFGMWTVTLKLWPQVVTAHLLGGFATLSVIWLLLQYCGFQYCAGWGWQRAGVTLSSGCLKNLRLLAGIALGCVILQVGLGGWTTSNYAALACPDFPRCQNQWWPAADFRHGFNMLQSVGPNYLGGQLEAEGRIAIHFAHRFGALGVTVAVLLLCGLLWRTGEPIVRRWSAMLIAALGLQISLGVSNVLLSLPLAVAVAHNAGGAVLLLMLVALNHRLWANNYGVNH</sequence>
<keyword evidence="15" id="KW-1185">Reference proteome</keyword>
<feature type="transmembrane region" description="Helical" evidence="13">
    <location>
        <begin position="156"/>
        <end position="173"/>
    </location>
</feature>
<evidence type="ECO:0000313" key="15">
    <source>
        <dbReference type="Proteomes" id="UP000009080"/>
    </source>
</evidence>
<name>C5BKU4_TERTT</name>
<feature type="transmembrane region" description="Helical" evidence="13">
    <location>
        <begin position="185"/>
        <end position="205"/>
    </location>
</feature>
<evidence type="ECO:0000256" key="7">
    <source>
        <dbReference type="ARBA" id="ARBA00023004"/>
    </source>
</evidence>
<evidence type="ECO:0000256" key="1">
    <source>
        <dbReference type="ARBA" id="ARBA00004141"/>
    </source>
</evidence>
<dbReference type="STRING" id="377629.TERTU_0085"/>
<feature type="transmembrane region" description="Helical" evidence="13">
    <location>
        <begin position="217"/>
        <end position="240"/>
    </location>
</feature>
<feature type="transmembrane region" description="Helical" evidence="13">
    <location>
        <begin position="261"/>
        <end position="280"/>
    </location>
</feature>
<dbReference type="Pfam" id="PF02628">
    <property type="entry name" value="COX15-CtaA"/>
    <property type="match status" value="2"/>
</dbReference>
<feature type="transmembrane region" description="Helical" evidence="13">
    <location>
        <begin position="30"/>
        <end position="51"/>
    </location>
</feature>
<dbReference type="GO" id="GO:0046872">
    <property type="term" value="F:metal ion binding"/>
    <property type="evidence" value="ECO:0007669"/>
    <property type="project" value="UniProtKB-KW"/>
</dbReference>
<keyword evidence="10" id="KW-1015">Disulfide bond</keyword>
<evidence type="ECO:0000256" key="4">
    <source>
        <dbReference type="ARBA" id="ARBA00022723"/>
    </source>
</evidence>
<dbReference type="Proteomes" id="UP000009080">
    <property type="component" value="Chromosome"/>
</dbReference>
<feature type="transmembrane region" description="Helical" evidence="13">
    <location>
        <begin position="392"/>
        <end position="410"/>
    </location>
</feature>
<evidence type="ECO:0000256" key="2">
    <source>
        <dbReference type="ARBA" id="ARBA00022475"/>
    </source>
</evidence>
<organism evidence="14 15">
    <name type="scientific">Teredinibacter turnerae (strain ATCC 39867 / T7901)</name>
    <dbReference type="NCBI Taxonomy" id="377629"/>
    <lineage>
        <taxon>Bacteria</taxon>
        <taxon>Pseudomonadati</taxon>
        <taxon>Pseudomonadota</taxon>
        <taxon>Gammaproteobacteria</taxon>
        <taxon>Cellvibrionales</taxon>
        <taxon>Cellvibrionaceae</taxon>
        <taxon>Teredinibacter</taxon>
    </lineage>
</organism>
<evidence type="ECO:0000313" key="14">
    <source>
        <dbReference type="EMBL" id="ACR12910.1"/>
    </source>
</evidence>
<feature type="transmembrane region" description="Helical" evidence="13">
    <location>
        <begin position="334"/>
        <end position="355"/>
    </location>
</feature>
<keyword evidence="6" id="KW-0560">Oxidoreductase</keyword>
<keyword evidence="8" id="KW-0350">Heme biosynthesis</keyword>
<dbReference type="InterPro" id="IPR050450">
    <property type="entry name" value="COX15/CtaA_HemeA_synthase"/>
</dbReference>
<keyword evidence="7" id="KW-0408">Iron</keyword>